<reference evidence="5 6" key="1">
    <citation type="journal article" date="2014" name="Genome Announc.">
        <title>Genome Sequence of Lactobacillus fabifermentans Strain T30PCM01, Isolated from Fermenting Grape Marc.</title>
        <authorList>
            <person name="Treu L."/>
            <person name="Vendramin V."/>
            <person name="Bovo B."/>
            <person name="Giacomini A."/>
            <person name="Corich V."/>
            <person name="Campanaro S."/>
        </authorList>
    </citation>
    <scope>NUCLEOTIDE SEQUENCE [LARGE SCALE GENOMIC DNA]</scope>
    <source>
        <strain evidence="5 6">T30PCM01</strain>
    </source>
</reference>
<dbReference type="InterPro" id="IPR027417">
    <property type="entry name" value="P-loop_NTPase"/>
</dbReference>
<dbReference type="InterPro" id="IPR050763">
    <property type="entry name" value="ABC_transporter_ATP-binding"/>
</dbReference>
<dbReference type="PANTHER" id="PTHR42711:SF13">
    <property type="entry name" value="ABC TRANSPORTER, ATP-BINDING PROTEIN"/>
    <property type="match status" value="1"/>
</dbReference>
<evidence type="ECO:0000256" key="2">
    <source>
        <dbReference type="ARBA" id="ARBA00022741"/>
    </source>
</evidence>
<dbReference type="SMART" id="SM00382">
    <property type="entry name" value="AAA"/>
    <property type="match status" value="1"/>
</dbReference>
<gene>
    <name evidence="5" type="ORF">LFAB_16875</name>
</gene>
<organism evidence="5 6">
    <name type="scientific">Lactiplantibacillus fabifermentans T30PCM01</name>
    <dbReference type="NCBI Taxonomy" id="1400520"/>
    <lineage>
        <taxon>Bacteria</taxon>
        <taxon>Bacillati</taxon>
        <taxon>Bacillota</taxon>
        <taxon>Bacilli</taxon>
        <taxon>Lactobacillales</taxon>
        <taxon>Lactobacillaceae</taxon>
        <taxon>Lactiplantibacillus</taxon>
    </lineage>
</organism>
<evidence type="ECO:0000313" key="5">
    <source>
        <dbReference type="EMBL" id="ETY72608.1"/>
    </source>
</evidence>
<accession>W6T4H8</accession>
<dbReference type="STRING" id="1400520.LFAB_16875"/>
<dbReference type="AlphaFoldDB" id="W6T4H8"/>
<evidence type="ECO:0000313" key="6">
    <source>
        <dbReference type="Proteomes" id="UP000019247"/>
    </source>
</evidence>
<feature type="domain" description="ABC transporter" evidence="4">
    <location>
        <begin position="5"/>
        <end position="232"/>
    </location>
</feature>
<evidence type="ECO:0000256" key="3">
    <source>
        <dbReference type="ARBA" id="ARBA00022840"/>
    </source>
</evidence>
<proteinExistence type="predicted"/>
<dbReference type="PANTHER" id="PTHR42711">
    <property type="entry name" value="ABC TRANSPORTER ATP-BINDING PROTEIN"/>
    <property type="match status" value="1"/>
</dbReference>
<dbReference type="EMBL" id="AWWK01000094">
    <property type="protein sequence ID" value="ETY72608.1"/>
    <property type="molecule type" value="Genomic_DNA"/>
</dbReference>
<dbReference type="Proteomes" id="UP000019247">
    <property type="component" value="Unassembled WGS sequence"/>
</dbReference>
<protein>
    <recommendedName>
        <fullName evidence="4">ABC transporter domain-containing protein</fullName>
    </recommendedName>
</protein>
<evidence type="ECO:0000256" key="1">
    <source>
        <dbReference type="ARBA" id="ARBA00022448"/>
    </source>
</evidence>
<dbReference type="PROSITE" id="PS50893">
    <property type="entry name" value="ABC_TRANSPORTER_2"/>
    <property type="match status" value="1"/>
</dbReference>
<dbReference type="eggNOG" id="COG1131">
    <property type="taxonomic scope" value="Bacteria"/>
</dbReference>
<comment type="caution">
    <text evidence="5">The sequence shown here is derived from an EMBL/GenBank/DDBJ whole genome shotgun (WGS) entry which is preliminary data.</text>
</comment>
<dbReference type="SUPFAM" id="SSF52540">
    <property type="entry name" value="P-loop containing nucleoside triphosphate hydrolases"/>
    <property type="match status" value="1"/>
</dbReference>
<dbReference type="CDD" id="cd03230">
    <property type="entry name" value="ABC_DR_subfamily_A"/>
    <property type="match status" value="1"/>
</dbReference>
<keyword evidence="3" id="KW-0067">ATP-binding</keyword>
<evidence type="ECO:0000259" key="4">
    <source>
        <dbReference type="PROSITE" id="PS50893"/>
    </source>
</evidence>
<dbReference type="Gene3D" id="3.40.50.300">
    <property type="entry name" value="P-loop containing nucleotide triphosphate hydrolases"/>
    <property type="match status" value="1"/>
</dbReference>
<keyword evidence="1" id="KW-0813">Transport</keyword>
<dbReference type="GO" id="GO:0016887">
    <property type="term" value="F:ATP hydrolysis activity"/>
    <property type="evidence" value="ECO:0007669"/>
    <property type="project" value="InterPro"/>
</dbReference>
<dbReference type="PATRIC" id="fig|1400520.3.peg.3319"/>
<dbReference type="Pfam" id="PF00005">
    <property type="entry name" value="ABC_tran"/>
    <property type="match status" value="1"/>
</dbReference>
<dbReference type="InterPro" id="IPR003439">
    <property type="entry name" value="ABC_transporter-like_ATP-bd"/>
</dbReference>
<name>W6T4H8_9LACO</name>
<dbReference type="HOGENOM" id="CLU_000604_1_2_9"/>
<sequence length="286" mass="31346">MNSILKVQHIQMGYNANKSVLKDISFSVRQGIIFGIVGPSGSGKSTLLNIINGQLASTNGQVLFQDQPVRLLDKAFHQQVTLFSAESGLYEDLTVLDNLKLYAGIYGQSVSKIRDLLRDVGLAHVENEKIKALSTGMLRRVSITRAMINNAELLLLDEPTSNLDPVSAQAVQQLISSINSLGTTVILCTHDMQEAATLCQEVIFLSNGLIIEQGSPEAIRYKHMSTQAVQVVTTLNEKFSYDLQKAADRTDLIGLIKNEKVKTIYSSIPTLGDVFLKLVANGRNKK</sequence>
<dbReference type="GO" id="GO:0005524">
    <property type="term" value="F:ATP binding"/>
    <property type="evidence" value="ECO:0007669"/>
    <property type="project" value="UniProtKB-KW"/>
</dbReference>
<keyword evidence="2" id="KW-0547">Nucleotide-binding</keyword>
<dbReference type="InterPro" id="IPR003593">
    <property type="entry name" value="AAA+_ATPase"/>
</dbReference>